<protein>
    <recommendedName>
        <fullName evidence="3">PD(D/E)XK endonuclease domain-containing protein</fullName>
    </recommendedName>
</protein>
<gene>
    <name evidence="1" type="ORF">C9I98_20285</name>
</gene>
<dbReference type="AlphaFoldDB" id="A0A2T3NMZ8"/>
<reference evidence="1 2" key="1">
    <citation type="submission" date="2018-01" db="EMBL/GenBank/DDBJ databases">
        <title>Whole genome sequencing of Histamine producing bacteria.</title>
        <authorList>
            <person name="Butler K."/>
        </authorList>
    </citation>
    <scope>NUCLEOTIDE SEQUENCE [LARGE SCALE GENOMIC DNA]</scope>
    <source>
        <strain evidence="1 2">DSM 100436</strain>
    </source>
</reference>
<sequence length="151" mass="16875">MNHLKVLNSVITLLDEIGAVSKGSMGKLMGDKAELVICLMTNGKLSASNQPGYDLIGTSLLPDLEQDKELRYEVKLRRSSVTACNFENSKLGKFDVGIVIWYDETTLQPSAAFAIPHSVIEDLARGKRAHITKKICREHGFDFLNQLYSFW</sequence>
<organism evidence="1 2">
    <name type="scientific">Photobacterium sanctipauli</name>
    <dbReference type="NCBI Taxonomy" id="1342794"/>
    <lineage>
        <taxon>Bacteria</taxon>
        <taxon>Pseudomonadati</taxon>
        <taxon>Pseudomonadota</taxon>
        <taxon>Gammaproteobacteria</taxon>
        <taxon>Vibrionales</taxon>
        <taxon>Vibrionaceae</taxon>
        <taxon>Photobacterium</taxon>
    </lineage>
</organism>
<keyword evidence="2" id="KW-1185">Reference proteome</keyword>
<dbReference type="EMBL" id="PYMA01000016">
    <property type="protein sequence ID" value="PSW16887.1"/>
    <property type="molecule type" value="Genomic_DNA"/>
</dbReference>
<comment type="caution">
    <text evidence="1">The sequence shown here is derived from an EMBL/GenBank/DDBJ whole genome shotgun (WGS) entry which is preliminary data.</text>
</comment>
<proteinExistence type="predicted"/>
<dbReference type="RefSeq" id="WP_036829545.1">
    <property type="nucleotide sequence ID" value="NZ_JGVO01001186.1"/>
</dbReference>
<evidence type="ECO:0000313" key="2">
    <source>
        <dbReference type="Proteomes" id="UP000241771"/>
    </source>
</evidence>
<dbReference type="Proteomes" id="UP000241771">
    <property type="component" value="Unassembled WGS sequence"/>
</dbReference>
<evidence type="ECO:0000313" key="1">
    <source>
        <dbReference type="EMBL" id="PSW16887.1"/>
    </source>
</evidence>
<accession>A0A2T3NMZ8</accession>
<evidence type="ECO:0008006" key="3">
    <source>
        <dbReference type="Google" id="ProtNLM"/>
    </source>
</evidence>
<name>A0A2T3NMZ8_9GAMM</name>